<accession>A0A0D7B5H3</accession>
<dbReference type="AlphaFoldDB" id="A0A0D7B5H3"/>
<name>A0A0D7B5H3_9AGAR</name>
<sequence length="207" mass="23026">METPNTVALQKNSIYIVTQTIPHEGAVSINPLAIEMTSFHWCFMTTNSAGLATQHHWNRTNIPGLTVFGESYQHRVHPQVVVHDPTARIHYIVFARIGGWQHPETEDVIDVLGERWAMFNGTNSVHLRAIGKSCRTWITEILCKVFVPAEWIVGREDVDASKGEDAAAEWANGMENAVKELSINAVQRLADGGVENVANFLPTVTEI</sequence>
<evidence type="ECO:0000313" key="1">
    <source>
        <dbReference type="EMBL" id="KIY65439.1"/>
    </source>
</evidence>
<evidence type="ECO:0000313" key="2">
    <source>
        <dbReference type="Proteomes" id="UP000054007"/>
    </source>
</evidence>
<dbReference type="EMBL" id="KN880590">
    <property type="protein sequence ID" value="KIY65439.1"/>
    <property type="molecule type" value="Genomic_DNA"/>
</dbReference>
<protein>
    <submittedName>
        <fullName evidence="1">Uncharacterized protein</fullName>
    </submittedName>
</protein>
<proteinExistence type="predicted"/>
<dbReference type="Proteomes" id="UP000054007">
    <property type="component" value="Unassembled WGS sequence"/>
</dbReference>
<keyword evidence="2" id="KW-1185">Reference proteome</keyword>
<organism evidence="1 2">
    <name type="scientific">Cylindrobasidium torrendii FP15055 ss-10</name>
    <dbReference type="NCBI Taxonomy" id="1314674"/>
    <lineage>
        <taxon>Eukaryota</taxon>
        <taxon>Fungi</taxon>
        <taxon>Dikarya</taxon>
        <taxon>Basidiomycota</taxon>
        <taxon>Agaricomycotina</taxon>
        <taxon>Agaricomycetes</taxon>
        <taxon>Agaricomycetidae</taxon>
        <taxon>Agaricales</taxon>
        <taxon>Marasmiineae</taxon>
        <taxon>Physalacriaceae</taxon>
        <taxon>Cylindrobasidium</taxon>
    </lineage>
</organism>
<gene>
    <name evidence="1" type="ORF">CYLTODRAFT_492326</name>
</gene>
<reference evidence="1 2" key="1">
    <citation type="journal article" date="2015" name="Fungal Genet. Biol.">
        <title>Evolution of novel wood decay mechanisms in Agaricales revealed by the genome sequences of Fistulina hepatica and Cylindrobasidium torrendii.</title>
        <authorList>
            <person name="Floudas D."/>
            <person name="Held B.W."/>
            <person name="Riley R."/>
            <person name="Nagy L.G."/>
            <person name="Koehler G."/>
            <person name="Ransdell A.S."/>
            <person name="Younus H."/>
            <person name="Chow J."/>
            <person name="Chiniquy J."/>
            <person name="Lipzen A."/>
            <person name="Tritt A."/>
            <person name="Sun H."/>
            <person name="Haridas S."/>
            <person name="LaButti K."/>
            <person name="Ohm R.A."/>
            <person name="Kues U."/>
            <person name="Blanchette R.A."/>
            <person name="Grigoriev I.V."/>
            <person name="Minto R.E."/>
            <person name="Hibbett D.S."/>
        </authorList>
    </citation>
    <scope>NUCLEOTIDE SEQUENCE [LARGE SCALE GENOMIC DNA]</scope>
    <source>
        <strain evidence="1 2">FP15055 ss-10</strain>
    </source>
</reference>